<keyword evidence="1" id="KW-1133">Transmembrane helix</keyword>
<feature type="transmembrane region" description="Helical" evidence="1">
    <location>
        <begin position="27"/>
        <end position="45"/>
    </location>
</feature>
<dbReference type="Proteomes" id="UP000183077">
    <property type="component" value="Unassembled WGS sequence"/>
</dbReference>
<sequence length="50" mass="5433">MLKISLSVLLAILGGYLIFLGLKADMLPPTITGIGFFIIAIIFNLPKDKK</sequence>
<name>A0A1H6VTH6_9FLAO</name>
<dbReference type="GeneID" id="82258953"/>
<dbReference type="RefSeq" id="WP_164071959.1">
    <property type="nucleotide sequence ID" value="NZ_FNYS01000011.1"/>
</dbReference>
<dbReference type="AlphaFoldDB" id="A0A1H6VTH6"/>
<accession>A0A1H6VTH6</accession>
<gene>
    <name evidence="2" type="ORF">SAMN04488018_11166</name>
</gene>
<reference evidence="2 3" key="1">
    <citation type="submission" date="2016-10" db="EMBL/GenBank/DDBJ databases">
        <authorList>
            <person name="de Groot N.N."/>
        </authorList>
    </citation>
    <scope>NUCLEOTIDE SEQUENCE [LARGE SCALE GENOMIC DNA]</scope>
    <source>
        <strain evidence="2 3">DSM 23048</strain>
    </source>
</reference>
<keyword evidence="1" id="KW-0812">Transmembrane</keyword>
<evidence type="ECO:0000313" key="2">
    <source>
        <dbReference type="EMBL" id="SEJ07923.1"/>
    </source>
</evidence>
<protein>
    <submittedName>
        <fullName evidence="2">Uncharacterized protein</fullName>
    </submittedName>
</protein>
<organism evidence="2 3">
    <name type="scientific">Myroides marinus</name>
    <dbReference type="NCBI Taxonomy" id="703342"/>
    <lineage>
        <taxon>Bacteria</taxon>
        <taxon>Pseudomonadati</taxon>
        <taxon>Bacteroidota</taxon>
        <taxon>Flavobacteriia</taxon>
        <taxon>Flavobacteriales</taxon>
        <taxon>Flavobacteriaceae</taxon>
        <taxon>Myroides</taxon>
    </lineage>
</organism>
<keyword evidence="1" id="KW-0472">Membrane</keyword>
<evidence type="ECO:0000313" key="3">
    <source>
        <dbReference type="Proteomes" id="UP000183077"/>
    </source>
</evidence>
<dbReference type="EMBL" id="FNYS01000011">
    <property type="protein sequence ID" value="SEJ07923.1"/>
    <property type="molecule type" value="Genomic_DNA"/>
</dbReference>
<proteinExistence type="predicted"/>
<evidence type="ECO:0000256" key="1">
    <source>
        <dbReference type="SAM" id="Phobius"/>
    </source>
</evidence>